<dbReference type="InterPro" id="IPR025202">
    <property type="entry name" value="PLD-like_dom"/>
</dbReference>
<sequence length="523" mass="56685">MAPPGGFGVSSKGVIPPRRADEPRPLTARGRGGRLWSMVNGVYRAMGRVSDAPLRRGNELVLLRNGPATYEAWLSAIGGAKRWVHVENYIFRSDGIGRCFADALCEKAREGVAVRVLYDWFGSADVPGSFWRRMREAGVEARAVNPPAVREPLNFLKRDHRKLVAVDGEYASAGGVCIGDEWLKVSPETNLPYRDTAVSVTGPAVADLEEAFAGVWDETGEPLPDEERPDADEVPVAGDKAVRVIIQEPGKARIARVLQFLMAGVEDRMWIADAYFLSTPTLTQSLMAAARDGVDVRILLPATNDLPWIGLLSRTGYRQLLEAGVRVFEYGGLMMHAKTSVADGLWGRVGSTNLNVSGLLTNWEIDLLAEDRAFGAEMEAMFEEDLADAREILLSKPRSFTPYRERPLQARPERRISRVERRAQRGTRGRGSGARAVATVSRVGGVLTASGSPMNTYERAIGAALATGTLGFSALAARHPRAVAWPLAAVGGLAGSLGLLQVAQREWSERAANRKSGTDAGSE</sequence>
<reference evidence="3 4" key="1">
    <citation type="submission" date="2019-10" db="EMBL/GenBank/DDBJ databases">
        <title>Rubrobacter sp nov SCSIO 52915 isolated from a deep-sea sediment in the South China Sea.</title>
        <authorList>
            <person name="Chen R.W."/>
        </authorList>
    </citation>
    <scope>NUCLEOTIDE SEQUENCE [LARGE SCALE GENOMIC DNA]</scope>
    <source>
        <strain evidence="3 4">SCSIO 52915</strain>
    </source>
</reference>
<keyword evidence="4" id="KW-1185">Reference proteome</keyword>
<feature type="domain" description="Phospholipase D-like" evidence="2">
    <location>
        <begin position="266"/>
        <end position="385"/>
    </location>
</feature>
<dbReference type="KEGG" id="rmar:GBA65_19445"/>
<evidence type="ECO:0000259" key="2">
    <source>
        <dbReference type="Pfam" id="PF13091"/>
    </source>
</evidence>
<name>A0A6G8Q1H5_9ACTN</name>
<dbReference type="GO" id="GO:0016020">
    <property type="term" value="C:membrane"/>
    <property type="evidence" value="ECO:0007669"/>
    <property type="project" value="TreeGrafter"/>
</dbReference>
<dbReference type="GO" id="GO:0008808">
    <property type="term" value="F:cardiolipin synthase activity"/>
    <property type="evidence" value="ECO:0007669"/>
    <property type="project" value="TreeGrafter"/>
</dbReference>
<evidence type="ECO:0000313" key="4">
    <source>
        <dbReference type="Proteomes" id="UP000502706"/>
    </source>
</evidence>
<dbReference type="AlphaFoldDB" id="A0A6G8Q1H5"/>
<protein>
    <submittedName>
        <fullName evidence="3">Cardiolipin synthase B</fullName>
    </submittedName>
</protein>
<dbReference type="Gene3D" id="3.30.870.10">
    <property type="entry name" value="Endonuclease Chain A"/>
    <property type="match status" value="2"/>
</dbReference>
<dbReference type="PANTHER" id="PTHR21248:SF22">
    <property type="entry name" value="PHOSPHOLIPASE D"/>
    <property type="match status" value="1"/>
</dbReference>
<dbReference type="CDD" id="cd09110">
    <property type="entry name" value="PLDc_CLS_1"/>
    <property type="match status" value="1"/>
</dbReference>
<feature type="region of interest" description="Disordered" evidence="1">
    <location>
        <begin position="1"/>
        <end position="29"/>
    </location>
</feature>
<dbReference type="GO" id="GO:0032049">
    <property type="term" value="P:cardiolipin biosynthetic process"/>
    <property type="evidence" value="ECO:0007669"/>
    <property type="project" value="TreeGrafter"/>
</dbReference>
<evidence type="ECO:0000313" key="3">
    <source>
        <dbReference type="EMBL" id="QIN80334.1"/>
    </source>
</evidence>
<dbReference type="PANTHER" id="PTHR21248">
    <property type="entry name" value="CARDIOLIPIN SYNTHASE"/>
    <property type="match status" value="1"/>
</dbReference>
<dbReference type="CDD" id="cd09159">
    <property type="entry name" value="PLDc_ybhO_like_2"/>
    <property type="match status" value="1"/>
</dbReference>
<gene>
    <name evidence="3" type="ORF">GBA65_19445</name>
</gene>
<dbReference type="Proteomes" id="UP000502706">
    <property type="component" value="Chromosome"/>
</dbReference>
<proteinExistence type="predicted"/>
<evidence type="ECO:0000256" key="1">
    <source>
        <dbReference type="SAM" id="MobiDB-lite"/>
    </source>
</evidence>
<dbReference type="Pfam" id="PF13091">
    <property type="entry name" value="PLDc_2"/>
    <property type="match status" value="2"/>
</dbReference>
<organism evidence="3 4">
    <name type="scientific">Rubrobacter marinus</name>
    <dbReference type="NCBI Taxonomy" id="2653852"/>
    <lineage>
        <taxon>Bacteria</taxon>
        <taxon>Bacillati</taxon>
        <taxon>Actinomycetota</taxon>
        <taxon>Rubrobacteria</taxon>
        <taxon>Rubrobacterales</taxon>
        <taxon>Rubrobacteraceae</taxon>
        <taxon>Rubrobacter</taxon>
    </lineage>
</organism>
<dbReference type="SUPFAM" id="SSF56024">
    <property type="entry name" value="Phospholipase D/nuclease"/>
    <property type="match status" value="2"/>
</dbReference>
<feature type="domain" description="Phospholipase D-like" evidence="2">
    <location>
        <begin position="75"/>
        <end position="216"/>
    </location>
</feature>
<accession>A0A6G8Q1H5</accession>
<dbReference type="EMBL" id="CP045121">
    <property type="protein sequence ID" value="QIN80334.1"/>
    <property type="molecule type" value="Genomic_DNA"/>
</dbReference>